<gene>
    <name evidence="1" type="ORF">AMORRO_LOCUS8980</name>
</gene>
<dbReference type="AlphaFoldDB" id="A0A9N9D5H9"/>
<accession>A0A9N9D5H9</accession>
<protein>
    <submittedName>
        <fullName evidence="1">489_t:CDS:1</fullName>
    </submittedName>
</protein>
<keyword evidence="2" id="KW-1185">Reference proteome</keyword>
<evidence type="ECO:0000313" key="2">
    <source>
        <dbReference type="Proteomes" id="UP000789342"/>
    </source>
</evidence>
<reference evidence="1" key="1">
    <citation type="submission" date="2021-06" db="EMBL/GenBank/DDBJ databases">
        <authorList>
            <person name="Kallberg Y."/>
            <person name="Tangrot J."/>
            <person name="Rosling A."/>
        </authorList>
    </citation>
    <scope>NUCLEOTIDE SEQUENCE</scope>
    <source>
        <strain evidence="1">CL551</strain>
    </source>
</reference>
<sequence>MSYSSLPVSPIFNSTSSDLDSTSSLDLNSISSINSQIKNTHENYFENNNNTKKSKKRTSPVHDYLEIIEGGIRVCKICFDNPNTNELGKWGAFTSLSTISRHFENKHPDTYKDFQRKNTKITYPSYSMTDKIVDDNSFIKYTTNLDLRYKLPCRQTVSTTIKNKFASMRLEIKKILKSNQDLEIKDKVM</sequence>
<dbReference type="OrthoDB" id="1607513at2759"/>
<feature type="non-terminal residue" evidence="1">
    <location>
        <position position="1"/>
    </location>
</feature>
<organism evidence="1 2">
    <name type="scientific">Acaulospora morrowiae</name>
    <dbReference type="NCBI Taxonomy" id="94023"/>
    <lineage>
        <taxon>Eukaryota</taxon>
        <taxon>Fungi</taxon>
        <taxon>Fungi incertae sedis</taxon>
        <taxon>Mucoromycota</taxon>
        <taxon>Glomeromycotina</taxon>
        <taxon>Glomeromycetes</taxon>
        <taxon>Diversisporales</taxon>
        <taxon>Acaulosporaceae</taxon>
        <taxon>Acaulospora</taxon>
    </lineage>
</organism>
<dbReference type="Proteomes" id="UP000789342">
    <property type="component" value="Unassembled WGS sequence"/>
</dbReference>
<proteinExistence type="predicted"/>
<dbReference type="EMBL" id="CAJVPV010008271">
    <property type="protein sequence ID" value="CAG8628521.1"/>
    <property type="molecule type" value="Genomic_DNA"/>
</dbReference>
<comment type="caution">
    <text evidence="1">The sequence shown here is derived from an EMBL/GenBank/DDBJ whole genome shotgun (WGS) entry which is preliminary data.</text>
</comment>
<name>A0A9N9D5H9_9GLOM</name>
<evidence type="ECO:0000313" key="1">
    <source>
        <dbReference type="EMBL" id="CAG8628521.1"/>
    </source>
</evidence>